<dbReference type="WBParaSite" id="TTAC_0001121601-mRNA-1">
    <property type="protein sequence ID" value="TTAC_0001121601-mRNA-1"/>
    <property type="gene ID" value="TTAC_0001121601"/>
</dbReference>
<reference evidence="2 3" key="2">
    <citation type="submission" date="2018-11" db="EMBL/GenBank/DDBJ databases">
        <authorList>
            <consortium name="Pathogen Informatics"/>
        </authorList>
    </citation>
    <scope>NUCLEOTIDE SEQUENCE [LARGE SCALE GENOMIC DNA]</scope>
</reference>
<dbReference type="EMBL" id="UYWX01023189">
    <property type="protein sequence ID" value="VDM36179.1"/>
    <property type="molecule type" value="Genomic_DNA"/>
</dbReference>
<evidence type="ECO:0000313" key="3">
    <source>
        <dbReference type="Proteomes" id="UP000274429"/>
    </source>
</evidence>
<keyword evidence="3" id="KW-1185">Reference proteome</keyword>
<accession>A0A0R3XCD9</accession>
<dbReference type="OrthoDB" id="6277616at2759"/>
<feature type="compositionally biased region" description="Polar residues" evidence="1">
    <location>
        <begin position="1"/>
        <end position="25"/>
    </location>
</feature>
<dbReference type="Proteomes" id="UP000274429">
    <property type="component" value="Unassembled WGS sequence"/>
</dbReference>
<evidence type="ECO:0000256" key="1">
    <source>
        <dbReference type="SAM" id="MobiDB-lite"/>
    </source>
</evidence>
<dbReference type="AlphaFoldDB" id="A0A0R3XCD9"/>
<sequence length="119" mass="13185">MASQLMPSKSLNEFNTNDNTSTSSVAKGAMLEEEKSFGELSNGPETSEQGSTSTTDPPTFIKLAPYFESIPNRKYASLSRLRQTRCVNMANDPITRYRRSMDSLSLDGILGQPILETRE</sequence>
<gene>
    <name evidence="2" type="ORF">TTAC_LOCUS11199</name>
</gene>
<feature type="region of interest" description="Disordered" evidence="1">
    <location>
        <begin position="1"/>
        <end position="60"/>
    </location>
</feature>
<protein>
    <submittedName>
        <fullName evidence="2 4">Uncharacterized protein</fullName>
    </submittedName>
</protein>
<proteinExistence type="predicted"/>
<evidence type="ECO:0000313" key="4">
    <source>
        <dbReference type="WBParaSite" id="TTAC_0001121601-mRNA-1"/>
    </source>
</evidence>
<feature type="compositionally biased region" description="Polar residues" evidence="1">
    <location>
        <begin position="43"/>
        <end position="57"/>
    </location>
</feature>
<name>A0A0R3XCD9_HYDTA</name>
<evidence type="ECO:0000313" key="2">
    <source>
        <dbReference type="EMBL" id="VDM36179.1"/>
    </source>
</evidence>
<reference evidence="4" key="1">
    <citation type="submission" date="2017-02" db="UniProtKB">
        <authorList>
            <consortium name="WormBaseParasite"/>
        </authorList>
    </citation>
    <scope>IDENTIFICATION</scope>
</reference>
<organism evidence="4">
    <name type="scientific">Hydatigena taeniaeformis</name>
    <name type="common">Feline tapeworm</name>
    <name type="synonym">Taenia taeniaeformis</name>
    <dbReference type="NCBI Taxonomy" id="6205"/>
    <lineage>
        <taxon>Eukaryota</taxon>
        <taxon>Metazoa</taxon>
        <taxon>Spiralia</taxon>
        <taxon>Lophotrochozoa</taxon>
        <taxon>Platyhelminthes</taxon>
        <taxon>Cestoda</taxon>
        <taxon>Eucestoda</taxon>
        <taxon>Cyclophyllidea</taxon>
        <taxon>Taeniidae</taxon>
        <taxon>Hydatigera</taxon>
    </lineage>
</organism>